<dbReference type="SUPFAM" id="SSF56300">
    <property type="entry name" value="Metallo-dependent phosphatases"/>
    <property type="match status" value="1"/>
</dbReference>
<dbReference type="RefSeq" id="WP_003440907.1">
    <property type="nucleotide sequence ID" value="NZ_ANZB01000001.1"/>
</dbReference>
<dbReference type="Proteomes" id="UP000030905">
    <property type="component" value="Chromosome"/>
</dbReference>
<reference evidence="3 4" key="3">
    <citation type="journal article" name="Genome Announc.">
        <title>Improved Draft Genome Sequence of Clostridium pasteurianum Strain ATCC 6013 (DSM 525) Using a Hybrid Next-Generation Sequencing Approach.</title>
        <authorList>
            <person name="Pyne M.E."/>
            <person name="Utturkar S."/>
            <person name="Brown S.D."/>
            <person name="Moo-Young M."/>
            <person name="Chung D.A."/>
            <person name="Chou C.P."/>
        </authorList>
    </citation>
    <scope>NUCLEOTIDE SEQUENCE [LARGE SCALE GENOMIC DNA]</scope>
    <source>
        <strain evidence="3 4">ATCC 6013</strain>
    </source>
</reference>
<dbReference type="Proteomes" id="UP000028042">
    <property type="component" value="Unassembled WGS sequence"/>
</dbReference>
<reference evidence="3" key="2">
    <citation type="submission" date="2015-10" db="EMBL/GenBank/DDBJ databases">
        <title>Improved Draft Genome Sequence of Clostridium pasteurianum Strain ATCC 6013 (DSM 525) Using a Hybrid Next-Generation Sequencing Approach.</title>
        <authorList>
            <person name="Pyne M.E."/>
            <person name="Utturkar S.M."/>
            <person name="Brown S.D."/>
            <person name="Moo-Young M."/>
            <person name="Chung D.A."/>
            <person name="Chou P.C."/>
        </authorList>
    </citation>
    <scope>NUCLEOTIDE SEQUENCE</scope>
    <source>
        <strain evidence="3">ATCC 6013</strain>
    </source>
</reference>
<evidence type="ECO:0000313" key="5">
    <source>
        <dbReference type="Proteomes" id="UP000030905"/>
    </source>
</evidence>
<dbReference type="GO" id="GO:0005737">
    <property type="term" value="C:cytoplasm"/>
    <property type="evidence" value="ECO:0007669"/>
    <property type="project" value="TreeGrafter"/>
</dbReference>
<proteinExistence type="predicted"/>
<dbReference type="CDD" id="cd00144">
    <property type="entry name" value="MPP_PPP_family"/>
    <property type="match status" value="1"/>
</dbReference>
<organism evidence="2 5">
    <name type="scientific">Clostridium pasteurianum DSM 525 = ATCC 6013</name>
    <dbReference type="NCBI Taxonomy" id="1262449"/>
    <lineage>
        <taxon>Bacteria</taxon>
        <taxon>Bacillati</taxon>
        <taxon>Bacillota</taxon>
        <taxon>Clostridia</taxon>
        <taxon>Eubacteriales</taxon>
        <taxon>Clostridiaceae</taxon>
        <taxon>Clostridium</taxon>
    </lineage>
</organism>
<sequence>MIILKKVNNIKNLILSMVIDMGQYALSDVHGCYEKFVEILKLIKFSESDELYVIGDIFDRGEKPLHILDYIRGHENIYLLKGNHELMYERFYKDKIEGKSLDISWFMNGGQRTYMEIMKRGEEFNSSLYEYISKLPLYKIVGNNILVHGGIKLPDEYDKLSLREIMDVQEENTLMWYRESIGHEKKIKGYNIICGHTPVQIINKNYKDVRILNVNDTYYIDCGCVFSQAKGKLACIRLEDKAEFYV</sequence>
<dbReference type="PANTHER" id="PTHR42850">
    <property type="entry name" value="METALLOPHOSPHOESTERASE"/>
    <property type="match status" value="1"/>
</dbReference>
<evidence type="ECO:0000259" key="1">
    <source>
        <dbReference type="Pfam" id="PF00149"/>
    </source>
</evidence>
<dbReference type="PANTHER" id="PTHR42850:SF4">
    <property type="entry name" value="ZINC-DEPENDENT ENDOPOLYPHOSPHATASE"/>
    <property type="match status" value="1"/>
</dbReference>
<dbReference type="EMBL" id="JPGY02000001">
    <property type="protein sequence ID" value="KRU13557.1"/>
    <property type="molecule type" value="Genomic_DNA"/>
</dbReference>
<dbReference type="InterPro" id="IPR004843">
    <property type="entry name" value="Calcineurin-like_PHP"/>
</dbReference>
<dbReference type="InterPro" id="IPR029052">
    <property type="entry name" value="Metallo-depent_PP-like"/>
</dbReference>
<reference evidence="2 5" key="1">
    <citation type="journal article" date="2015" name="Genome Announc.">
        <title>Complete Genome Sequence of the Nitrogen-Fixing and Solvent-Producing Clostridium pasteurianum DSM 525.</title>
        <authorList>
            <person name="Poehlein A."/>
            <person name="Grosse-Honebrink A."/>
            <person name="Zhang Y."/>
            <person name="Minton N.P."/>
            <person name="Daniel R."/>
        </authorList>
    </citation>
    <scope>NUCLEOTIDE SEQUENCE [LARGE SCALE GENOMIC DNA]</scope>
    <source>
        <strain evidence="2">DSM 525</strain>
        <strain evidence="5">DSM 525 / ATCC 6013</strain>
    </source>
</reference>
<dbReference type="InterPro" id="IPR050126">
    <property type="entry name" value="Ap4A_hydrolase"/>
</dbReference>
<dbReference type="Pfam" id="PF00149">
    <property type="entry name" value="Metallophos"/>
    <property type="match status" value="1"/>
</dbReference>
<feature type="domain" description="Calcineurin-like phosphoesterase" evidence="1">
    <location>
        <begin position="25"/>
        <end position="200"/>
    </location>
</feature>
<dbReference type="EMBL" id="CP009268">
    <property type="protein sequence ID" value="AJA50431.1"/>
    <property type="molecule type" value="Genomic_DNA"/>
</dbReference>
<dbReference type="Gene3D" id="3.60.21.10">
    <property type="match status" value="1"/>
</dbReference>
<dbReference type="KEGG" id="cpat:CLPA_c03430"/>
<evidence type="ECO:0000313" key="4">
    <source>
        <dbReference type="Proteomes" id="UP000028042"/>
    </source>
</evidence>
<dbReference type="AlphaFoldDB" id="A0A0H3J3G1"/>
<evidence type="ECO:0000313" key="2">
    <source>
        <dbReference type="EMBL" id="AJA50431.1"/>
    </source>
</evidence>
<dbReference type="GeneID" id="93072587"/>
<dbReference type="KEGG" id="cpae:CPAST_c03430"/>
<dbReference type="PATRIC" id="fig|1262449.3.peg.234"/>
<protein>
    <submittedName>
        <fullName evidence="3">Metallophosphoesterase</fullName>
    </submittedName>
    <submittedName>
        <fullName evidence="2">Serine/threonine protein phosphatase</fullName>
    </submittedName>
</protein>
<keyword evidence="5" id="KW-1185">Reference proteome</keyword>
<evidence type="ECO:0000313" key="3">
    <source>
        <dbReference type="EMBL" id="KRU13557.1"/>
    </source>
</evidence>
<dbReference type="eggNOG" id="COG0639">
    <property type="taxonomic scope" value="Bacteria"/>
</dbReference>
<dbReference type="GO" id="GO:0016791">
    <property type="term" value="F:phosphatase activity"/>
    <property type="evidence" value="ECO:0007669"/>
    <property type="project" value="TreeGrafter"/>
</dbReference>
<name>A0A0H3J3G1_CLOPA</name>
<gene>
    <name evidence="2" type="ORF">CLPA_c03430</name>
    <name evidence="3" type="ORF">CP6013_02805</name>
</gene>
<accession>A0A0H3J3G1</accession>